<proteinExistence type="predicted"/>
<protein>
    <submittedName>
        <fullName evidence="1">Uncharacterized protein</fullName>
    </submittedName>
</protein>
<evidence type="ECO:0000313" key="1">
    <source>
        <dbReference type="EMBL" id="GGH75014.1"/>
    </source>
</evidence>
<gene>
    <name evidence="1" type="ORF">GCM10011379_38150</name>
</gene>
<comment type="caution">
    <text evidence="1">The sequence shown here is derived from an EMBL/GenBank/DDBJ whole genome shotgun (WGS) entry which is preliminary data.</text>
</comment>
<sequence>MWLPVLYIQQNFNIAAIDQNSIYDKKEFSLLAGIALSVAGGPYCKGLSAHRQWYAGGRHRYNKPYAGTGLFITGT</sequence>
<accession>A0A917MXT2</accession>
<dbReference type="EMBL" id="BMIB01000004">
    <property type="protein sequence ID" value="GGH75014.1"/>
    <property type="molecule type" value="Genomic_DNA"/>
</dbReference>
<evidence type="ECO:0000313" key="2">
    <source>
        <dbReference type="Proteomes" id="UP000627292"/>
    </source>
</evidence>
<reference evidence="1" key="1">
    <citation type="journal article" date="2014" name="Int. J. Syst. Evol. Microbiol.">
        <title>Complete genome sequence of Corynebacterium casei LMG S-19264T (=DSM 44701T), isolated from a smear-ripened cheese.</title>
        <authorList>
            <consortium name="US DOE Joint Genome Institute (JGI-PGF)"/>
            <person name="Walter F."/>
            <person name="Albersmeier A."/>
            <person name="Kalinowski J."/>
            <person name="Ruckert C."/>
        </authorList>
    </citation>
    <scope>NUCLEOTIDE SEQUENCE</scope>
    <source>
        <strain evidence="1">CGMCC 1.15290</strain>
    </source>
</reference>
<name>A0A917MXT2_9BACT</name>
<keyword evidence="2" id="KW-1185">Reference proteome</keyword>
<dbReference type="AlphaFoldDB" id="A0A917MXT2"/>
<organism evidence="1 2">
    <name type="scientific">Filimonas zeae</name>
    <dbReference type="NCBI Taxonomy" id="1737353"/>
    <lineage>
        <taxon>Bacteria</taxon>
        <taxon>Pseudomonadati</taxon>
        <taxon>Bacteroidota</taxon>
        <taxon>Chitinophagia</taxon>
        <taxon>Chitinophagales</taxon>
        <taxon>Chitinophagaceae</taxon>
        <taxon>Filimonas</taxon>
    </lineage>
</organism>
<reference evidence="1" key="2">
    <citation type="submission" date="2020-09" db="EMBL/GenBank/DDBJ databases">
        <authorList>
            <person name="Sun Q."/>
            <person name="Zhou Y."/>
        </authorList>
    </citation>
    <scope>NUCLEOTIDE SEQUENCE</scope>
    <source>
        <strain evidence="1">CGMCC 1.15290</strain>
    </source>
</reference>
<dbReference type="Proteomes" id="UP000627292">
    <property type="component" value="Unassembled WGS sequence"/>
</dbReference>